<evidence type="ECO:0000256" key="3">
    <source>
        <dbReference type="ARBA" id="ARBA00016943"/>
    </source>
</evidence>
<feature type="binding site" evidence="12">
    <location>
        <position position="141"/>
    </location>
    <ligand>
        <name>substrate</name>
    </ligand>
</feature>
<feature type="binding site" evidence="12">
    <location>
        <position position="185"/>
    </location>
    <ligand>
        <name>ATP</name>
        <dbReference type="ChEBI" id="CHEBI:30616"/>
    </ligand>
</feature>
<comment type="activity regulation">
    <text evidence="12">Activated by a monovalent cation that binds near, but not in, the active site. The most likely occupant of the site in vivo is potassium. Ion binding induces a conformational change that may alter substrate affinity.</text>
</comment>
<organism evidence="14 15">
    <name type="scientific">Candidatus Lumbricidiphila eiseniae</name>
    <dbReference type="NCBI Taxonomy" id="1969409"/>
    <lineage>
        <taxon>Bacteria</taxon>
        <taxon>Bacillati</taxon>
        <taxon>Actinomycetota</taxon>
        <taxon>Actinomycetes</taxon>
        <taxon>Micrococcales</taxon>
        <taxon>Microbacteriaceae</taxon>
        <taxon>Candidatus Lumbricidiphila</taxon>
    </lineage>
</organism>
<dbReference type="Gene3D" id="3.40.1190.20">
    <property type="match status" value="1"/>
</dbReference>
<evidence type="ECO:0000256" key="1">
    <source>
        <dbReference type="ARBA" id="ARBA00005380"/>
    </source>
</evidence>
<feature type="binding site" evidence="12">
    <location>
        <position position="274"/>
    </location>
    <ligand>
        <name>ATP</name>
        <dbReference type="ChEBI" id="CHEBI:30616"/>
    </ligand>
</feature>
<evidence type="ECO:0000256" key="10">
    <source>
        <dbReference type="ARBA" id="ARBA00022958"/>
    </source>
</evidence>
<comment type="function">
    <text evidence="12">Catalyzes the phosphorylation of ribose at O-5 in a reaction requiring ATP and magnesium. The resulting D-ribose-5-phosphate can then be used either for sythesis of nucleotides, histidine, and tryptophan, or as a component of the pentose phosphate pathway.</text>
</comment>
<comment type="subcellular location">
    <subcellularLocation>
        <location evidence="12">Cytoplasm</location>
    </subcellularLocation>
</comment>
<keyword evidence="9 12" id="KW-0460">Magnesium</keyword>
<feature type="binding site" evidence="12">
    <location>
        <begin position="11"/>
        <end position="13"/>
    </location>
    <ligand>
        <name>substrate</name>
    </ligand>
</feature>
<evidence type="ECO:0000313" key="15">
    <source>
        <dbReference type="Proteomes" id="UP000219994"/>
    </source>
</evidence>
<accession>A0A2A6FPV6</accession>
<dbReference type="GO" id="GO:0005524">
    <property type="term" value="F:ATP binding"/>
    <property type="evidence" value="ECO:0007669"/>
    <property type="project" value="UniProtKB-UniRule"/>
</dbReference>
<proteinExistence type="inferred from homology"/>
<dbReference type="CDD" id="cd01174">
    <property type="entry name" value="ribokinase"/>
    <property type="match status" value="1"/>
</dbReference>
<evidence type="ECO:0000256" key="11">
    <source>
        <dbReference type="ARBA" id="ARBA00023277"/>
    </source>
</evidence>
<dbReference type="HAMAP" id="MF_01987">
    <property type="entry name" value="Ribokinase"/>
    <property type="match status" value="1"/>
</dbReference>
<evidence type="ECO:0000256" key="5">
    <source>
        <dbReference type="ARBA" id="ARBA00022723"/>
    </source>
</evidence>
<dbReference type="InterPro" id="IPR002173">
    <property type="entry name" value="Carboh/pur_kinase_PfkB_CS"/>
</dbReference>
<evidence type="ECO:0000256" key="2">
    <source>
        <dbReference type="ARBA" id="ARBA00012035"/>
    </source>
</evidence>
<evidence type="ECO:0000259" key="13">
    <source>
        <dbReference type="Pfam" id="PF00294"/>
    </source>
</evidence>
<dbReference type="PROSITE" id="PS00584">
    <property type="entry name" value="PFKB_KINASES_2"/>
    <property type="match status" value="1"/>
</dbReference>
<feature type="binding site" evidence="12">
    <location>
        <position position="244"/>
    </location>
    <ligand>
        <name>K(+)</name>
        <dbReference type="ChEBI" id="CHEBI:29103"/>
    </ligand>
</feature>
<evidence type="ECO:0000256" key="4">
    <source>
        <dbReference type="ARBA" id="ARBA00022679"/>
    </source>
</evidence>
<dbReference type="AlphaFoldDB" id="A0A2A6FPV6"/>
<dbReference type="GO" id="GO:0005829">
    <property type="term" value="C:cytosol"/>
    <property type="evidence" value="ECO:0007669"/>
    <property type="project" value="TreeGrafter"/>
</dbReference>
<feature type="binding site" evidence="12">
    <location>
        <position position="246"/>
    </location>
    <ligand>
        <name>K(+)</name>
        <dbReference type="ChEBI" id="CHEBI:29103"/>
    </ligand>
</feature>
<keyword evidence="4 12" id="KW-0808">Transferase</keyword>
<dbReference type="GO" id="GO:0019303">
    <property type="term" value="P:D-ribose catabolic process"/>
    <property type="evidence" value="ECO:0007669"/>
    <property type="project" value="UniProtKB-UniRule"/>
</dbReference>
<keyword evidence="12" id="KW-0963">Cytoplasm</keyword>
<comment type="similarity">
    <text evidence="12">Belongs to the carbohydrate kinase PfkB family. Ribokinase subfamily.</text>
</comment>
<dbReference type="SUPFAM" id="SSF53613">
    <property type="entry name" value="Ribokinase-like"/>
    <property type="match status" value="1"/>
</dbReference>
<dbReference type="InterPro" id="IPR002139">
    <property type="entry name" value="Ribo/fructo_kinase"/>
</dbReference>
<comment type="cofactor">
    <cofactor evidence="12">
        <name>Mg(2+)</name>
        <dbReference type="ChEBI" id="CHEBI:18420"/>
    </cofactor>
    <text evidence="12">Requires a divalent cation, most likely magnesium in vivo, as an electrophilic catalyst to aid phosphoryl group transfer. It is the chelate of the metal and the nucleotide that is the actual substrate.</text>
</comment>
<feature type="domain" description="Carbohydrate kinase PfkB" evidence="13">
    <location>
        <begin position="1"/>
        <end position="289"/>
    </location>
</feature>
<dbReference type="PANTHER" id="PTHR10584:SF166">
    <property type="entry name" value="RIBOKINASE"/>
    <property type="match status" value="1"/>
</dbReference>
<sequence>MTRIVVFGSLNADFVIDVAALPQPGETILGTNFRTVSGGKGGNQAHAAAKLAPPQITVVMVGRVGDDDAGNILREDLANAGADVSQIQRINGYPSGTALITVDQLGTNTIVVSPGANKTWDETAVVGVPLEPGDILVAQLEVPTIAVRTAVQYARSQGARVILNAAPVDPTVIDILAHVDVLILNEIEAEQLLGLSDLSPEHINATRSVFAGDLVITRGGDGVTVASHTGVITNIPPHRVSAIDTVGAGDAFVGGLAVALALESDICTAARHGNAAGALTATVSGARHPDLSPQQLHTLIGR</sequence>
<feature type="binding site" evidence="12">
    <location>
        <position position="280"/>
    </location>
    <ligand>
        <name>K(+)</name>
        <dbReference type="ChEBI" id="CHEBI:29103"/>
    </ligand>
</feature>
<comment type="pathway">
    <text evidence="12">Carbohydrate metabolism; D-ribose degradation; D-ribose 5-phosphate from beta-D-ribopyranose: step 2/2.</text>
</comment>
<dbReference type="Pfam" id="PF00294">
    <property type="entry name" value="PfkB"/>
    <property type="match status" value="1"/>
</dbReference>
<name>A0A2A6FPV6_9MICO</name>
<dbReference type="EC" id="2.7.1.15" evidence="2 12"/>
<feature type="binding site" evidence="12">
    <location>
        <begin position="39"/>
        <end position="43"/>
    </location>
    <ligand>
        <name>substrate</name>
    </ligand>
</feature>
<dbReference type="InterPro" id="IPR011877">
    <property type="entry name" value="Ribokinase"/>
</dbReference>
<keyword evidence="11 12" id="KW-0119">Carbohydrate metabolism</keyword>
<evidence type="ECO:0000256" key="6">
    <source>
        <dbReference type="ARBA" id="ARBA00022741"/>
    </source>
</evidence>
<feature type="active site" description="Proton acceptor" evidence="12">
    <location>
        <position position="250"/>
    </location>
</feature>
<keyword evidence="8 12" id="KW-0067">ATP-binding</keyword>
<evidence type="ECO:0000313" key="14">
    <source>
        <dbReference type="EMBL" id="PDQ34720.1"/>
    </source>
</evidence>
<keyword evidence="10 12" id="KW-0630">Potassium</keyword>
<keyword evidence="5 12" id="KW-0479">Metal-binding</keyword>
<dbReference type="GO" id="GO:0046872">
    <property type="term" value="F:metal ion binding"/>
    <property type="evidence" value="ECO:0007669"/>
    <property type="project" value="UniProtKB-KW"/>
</dbReference>
<dbReference type="InterPro" id="IPR029056">
    <property type="entry name" value="Ribokinase-like"/>
</dbReference>
<comment type="caution">
    <text evidence="14">The sequence shown here is derived from an EMBL/GenBank/DDBJ whole genome shotgun (WGS) entry which is preliminary data.</text>
</comment>
<comment type="similarity">
    <text evidence="1">Belongs to the carbohydrate kinase pfkB family.</text>
</comment>
<keyword evidence="6 12" id="KW-0547">Nucleotide-binding</keyword>
<evidence type="ECO:0000256" key="12">
    <source>
        <dbReference type="HAMAP-Rule" id="MF_01987"/>
    </source>
</evidence>
<dbReference type="UniPathway" id="UPA00916">
    <property type="reaction ID" value="UER00889"/>
</dbReference>
<dbReference type="Proteomes" id="UP000219994">
    <property type="component" value="Unassembled WGS sequence"/>
</dbReference>
<evidence type="ECO:0000256" key="9">
    <source>
        <dbReference type="ARBA" id="ARBA00022842"/>
    </source>
</evidence>
<feature type="binding site" evidence="12">
    <location>
        <begin position="217"/>
        <end position="222"/>
    </location>
    <ligand>
        <name>ATP</name>
        <dbReference type="ChEBI" id="CHEBI:30616"/>
    </ligand>
</feature>
<keyword evidence="7 12" id="KW-0418">Kinase</keyword>
<comment type="caution">
    <text evidence="12">Lacks conserved residue(s) required for the propagation of feature annotation.</text>
</comment>
<dbReference type="PANTHER" id="PTHR10584">
    <property type="entry name" value="SUGAR KINASE"/>
    <property type="match status" value="1"/>
</dbReference>
<feature type="binding site" evidence="12">
    <location>
        <position position="283"/>
    </location>
    <ligand>
        <name>K(+)</name>
        <dbReference type="ChEBI" id="CHEBI:29103"/>
    </ligand>
</feature>
<dbReference type="GO" id="GO:0004747">
    <property type="term" value="F:ribokinase activity"/>
    <property type="evidence" value="ECO:0007669"/>
    <property type="project" value="UniProtKB-UniRule"/>
</dbReference>
<protein>
    <recommendedName>
        <fullName evidence="3 12">Ribokinase</fullName>
        <shortName evidence="12">RK</shortName>
        <ecNumber evidence="2 12">2.7.1.15</ecNumber>
    </recommendedName>
</protein>
<feature type="binding site" evidence="12">
    <location>
        <position position="285"/>
    </location>
    <ligand>
        <name>K(+)</name>
        <dbReference type="ChEBI" id="CHEBI:29103"/>
    </ligand>
</feature>
<feature type="binding site" evidence="12">
    <location>
        <begin position="249"/>
        <end position="250"/>
    </location>
    <ligand>
        <name>ATP</name>
        <dbReference type="ChEBI" id="CHEBI:30616"/>
    </ligand>
</feature>
<comment type="catalytic activity">
    <reaction evidence="12">
        <text>D-ribose + ATP = D-ribose 5-phosphate + ADP + H(+)</text>
        <dbReference type="Rhea" id="RHEA:13697"/>
        <dbReference type="ChEBI" id="CHEBI:15378"/>
        <dbReference type="ChEBI" id="CHEBI:30616"/>
        <dbReference type="ChEBI" id="CHEBI:47013"/>
        <dbReference type="ChEBI" id="CHEBI:78346"/>
        <dbReference type="ChEBI" id="CHEBI:456216"/>
        <dbReference type="EC" id="2.7.1.15"/>
    </reaction>
</comment>
<reference evidence="15" key="1">
    <citation type="submission" date="2017-03" db="EMBL/GenBank/DDBJ databases">
        <authorList>
            <person name="Lund M.B."/>
        </authorList>
    </citation>
    <scope>NUCLEOTIDE SEQUENCE [LARGE SCALE GENOMIC DNA]</scope>
</reference>
<evidence type="ECO:0000256" key="8">
    <source>
        <dbReference type="ARBA" id="ARBA00022840"/>
    </source>
</evidence>
<comment type="subunit">
    <text evidence="12">Homodimer.</text>
</comment>
<dbReference type="InterPro" id="IPR011611">
    <property type="entry name" value="PfkB_dom"/>
</dbReference>
<dbReference type="EMBL" id="NAEP01000046">
    <property type="protein sequence ID" value="PDQ34720.1"/>
    <property type="molecule type" value="Genomic_DNA"/>
</dbReference>
<gene>
    <name evidence="12" type="primary">rbsK</name>
    <name evidence="14" type="ORF">B5766_09660</name>
</gene>
<feature type="binding site" evidence="12">
    <location>
        <position position="250"/>
    </location>
    <ligand>
        <name>substrate</name>
    </ligand>
</feature>
<dbReference type="PRINTS" id="PR00990">
    <property type="entry name" value="RIBOKINASE"/>
</dbReference>
<evidence type="ECO:0000256" key="7">
    <source>
        <dbReference type="ARBA" id="ARBA00022777"/>
    </source>
</evidence>